<dbReference type="InterPro" id="IPR016208">
    <property type="entry name" value="Ald_Oxase/xanthine_DH-like"/>
</dbReference>
<keyword evidence="2" id="KW-0479">Metal-binding</keyword>
<reference evidence="8 9" key="1">
    <citation type="submission" date="2018-09" db="EMBL/GenBank/DDBJ databases">
        <title>Genomic Encyclopedia of Archaeal and Bacterial Type Strains, Phase II (KMG-II): from individual species to whole genera.</title>
        <authorList>
            <person name="Goeker M."/>
        </authorList>
    </citation>
    <scope>NUCLEOTIDE SEQUENCE [LARGE SCALE GENOMIC DNA]</scope>
    <source>
        <strain evidence="8 9">DSM 26283</strain>
    </source>
</reference>
<dbReference type="InterPro" id="IPR005107">
    <property type="entry name" value="CO_DH_flav_C"/>
</dbReference>
<keyword evidence="1" id="KW-0285">Flavoprotein</keyword>
<dbReference type="GO" id="GO:0005506">
    <property type="term" value="F:iron ion binding"/>
    <property type="evidence" value="ECO:0007669"/>
    <property type="project" value="InterPro"/>
</dbReference>
<dbReference type="PANTHER" id="PTHR45444">
    <property type="entry name" value="XANTHINE DEHYDROGENASE"/>
    <property type="match status" value="1"/>
</dbReference>
<evidence type="ECO:0000313" key="9">
    <source>
        <dbReference type="Proteomes" id="UP000284892"/>
    </source>
</evidence>
<dbReference type="SUPFAM" id="SSF55447">
    <property type="entry name" value="CO dehydrogenase flavoprotein C-terminal domain-like"/>
    <property type="match status" value="1"/>
</dbReference>
<dbReference type="InterPro" id="IPR002346">
    <property type="entry name" value="Mopterin_DH_FAD-bd"/>
</dbReference>
<keyword evidence="5" id="KW-0408">Iron</keyword>
<dbReference type="SUPFAM" id="SSF56176">
    <property type="entry name" value="FAD-binding/transporter-associated domain-like"/>
    <property type="match status" value="1"/>
</dbReference>
<dbReference type="InterPro" id="IPR012675">
    <property type="entry name" value="Beta-grasp_dom_sf"/>
</dbReference>
<feature type="domain" description="FAD-binding PCMH-type" evidence="7">
    <location>
        <begin position="170"/>
        <end position="347"/>
    </location>
</feature>
<evidence type="ECO:0000256" key="2">
    <source>
        <dbReference type="ARBA" id="ARBA00022723"/>
    </source>
</evidence>
<keyword evidence="9" id="KW-1185">Reference proteome</keyword>
<evidence type="ECO:0000259" key="7">
    <source>
        <dbReference type="PROSITE" id="PS51387"/>
    </source>
</evidence>
<feature type="domain" description="2Fe-2S ferredoxin-type" evidence="6">
    <location>
        <begin position="1"/>
        <end position="84"/>
    </location>
</feature>
<evidence type="ECO:0000313" key="8">
    <source>
        <dbReference type="EMBL" id="RKE98392.1"/>
    </source>
</evidence>
<dbReference type="OrthoDB" id="9796880at2"/>
<dbReference type="GO" id="GO:0071949">
    <property type="term" value="F:FAD binding"/>
    <property type="evidence" value="ECO:0007669"/>
    <property type="project" value="InterPro"/>
</dbReference>
<dbReference type="InterPro" id="IPR036884">
    <property type="entry name" value="2Fe-2S-bd_dom_sf"/>
</dbReference>
<accession>A0A420DW03</accession>
<dbReference type="InterPro" id="IPR016169">
    <property type="entry name" value="FAD-bd_PCMH_sub2"/>
</dbReference>
<protein>
    <submittedName>
        <fullName evidence="8">Xanthine dehydrogenase small subunit</fullName>
    </submittedName>
</protein>
<evidence type="ECO:0000256" key="5">
    <source>
        <dbReference type="ARBA" id="ARBA00023004"/>
    </source>
</evidence>
<dbReference type="PROSITE" id="PS51085">
    <property type="entry name" value="2FE2S_FER_2"/>
    <property type="match status" value="1"/>
</dbReference>
<dbReference type="AlphaFoldDB" id="A0A420DW03"/>
<dbReference type="Gene3D" id="3.30.465.10">
    <property type="match status" value="1"/>
</dbReference>
<dbReference type="CDD" id="cd00207">
    <property type="entry name" value="fer2"/>
    <property type="match status" value="1"/>
</dbReference>
<proteinExistence type="predicted"/>
<evidence type="ECO:0000256" key="3">
    <source>
        <dbReference type="ARBA" id="ARBA00022827"/>
    </source>
</evidence>
<dbReference type="SMART" id="SM01092">
    <property type="entry name" value="CO_deh_flav_C"/>
    <property type="match status" value="1"/>
</dbReference>
<dbReference type="InterPro" id="IPR036683">
    <property type="entry name" value="CO_DH_flav_C_dom_sf"/>
</dbReference>
<dbReference type="InterPro" id="IPR006058">
    <property type="entry name" value="2Fe2S_fd_BS"/>
</dbReference>
<name>A0A420DW03_9FLAO</name>
<dbReference type="InterPro" id="IPR001041">
    <property type="entry name" value="2Fe-2S_ferredoxin-type"/>
</dbReference>
<dbReference type="InterPro" id="IPR002888">
    <property type="entry name" value="2Fe-2S-bd"/>
</dbReference>
<organism evidence="8 9">
    <name type="scientific">Ichthyenterobacterium magnum</name>
    <dbReference type="NCBI Taxonomy" id="1230530"/>
    <lineage>
        <taxon>Bacteria</taxon>
        <taxon>Pseudomonadati</taxon>
        <taxon>Bacteroidota</taxon>
        <taxon>Flavobacteriia</taxon>
        <taxon>Flavobacteriales</taxon>
        <taxon>Flavobacteriaceae</taxon>
        <taxon>Ichthyenterobacterium</taxon>
    </lineage>
</organism>
<dbReference type="Pfam" id="PF00111">
    <property type="entry name" value="Fer2"/>
    <property type="match status" value="1"/>
</dbReference>
<dbReference type="Gene3D" id="3.10.20.30">
    <property type="match status" value="1"/>
</dbReference>
<gene>
    <name evidence="8" type="ORF">BXY80_0477</name>
</gene>
<evidence type="ECO:0000256" key="4">
    <source>
        <dbReference type="ARBA" id="ARBA00023002"/>
    </source>
</evidence>
<dbReference type="EMBL" id="RAQJ01000001">
    <property type="protein sequence ID" value="RKE98392.1"/>
    <property type="molecule type" value="Genomic_DNA"/>
</dbReference>
<sequence>MIRFILNNKIITTSEHSGMTLLDFVRYKQRLTGTKIGCREGDCGACTVLVGSLENDVINYQSITSCISPLGNAHGKHIVTVEGTNLQNKLTVTQEAMKANYATQCGFCTPGFVVALTGFTLSNSEKNHNNTLDAISGNICRCTGYKAIEKAALEIVSKLKTQNSMDWLVENDFIPDYFKSIPKRLKELEAKDINQPRGKYVSGGTDLYVQQADQLADNLVHLIAEKDYLKGISIQNNACVIGTNSTVSDLWNHRKINSYFSNLKKHLKLVSSEQIRNMASFGGNLVNASPIGDMTIFFLALNSDITITNEKGSERSIPLKNFYQGYKTYDLKEGELLKQISFQLPTKHSFFNFEKVCKRTHLDIASVNSAIHIHIENQNISEAHVSIGGVAAIPKYLHETSKFLSGKPLSSNTIIEASNVLQNEISPISDVRGTSDYKRLLGRQLFFAHFTELFPKQFTLNDFVQHA</sequence>
<evidence type="ECO:0000259" key="6">
    <source>
        <dbReference type="PROSITE" id="PS51085"/>
    </source>
</evidence>
<dbReference type="PROSITE" id="PS51387">
    <property type="entry name" value="FAD_PCMH"/>
    <property type="match status" value="1"/>
</dbReference>
<dbReference type="InterPro" id="IPR036010">
    <property type="entry name" value="2Fe-2S_ferredoxin-like_sf"/>
</dbReference>
<dbReference type="PROSITE" id="PS00197">
    <property type="entry name" value="2FE2S_FER_1"/>
    <property type="match status" value="1"/>
</dbReference>
<dbReference type="RefSeq" id="WP_120199609.1">
    <property type="nucleotide sequence ID" value="NZ_RAQJ01000001.1"/>
</dbReference>
<dbReference type="Proteomes" id="UP000284892">
    <property type="component" value="Unassembled WGS sequence"/>
</dbReference>
<dbReference type="SUPFAM" id="SSF54292">
    <property type="entry name" value="2Fe-2S ferredoxin-like"/>
    <property type="match status" value="1"/>
</dbReference>
<dbReference type="InterPro" id="IPR036318">
    <property type="entry name" value="FAD-bd_PCMH-like_sf"/>
</dbReference>
<dbReference type="Gene3D" id="3.30.390.50">
    <property type="entry name" value="CO dehydrogenase flavoprotein, C-terminal domain"/>
    <property type="match status" value="1"/>
</dbReference>
<comment type="caution">
    <text evidence="8">The sequence shown here is derived from an EMBL/GenBank/DDBJ whole genome shotgun (WGS) entry which is preliminary data.</text>
</comment>
<dbReference type="Pfam" id="PF00941">
    <property type="entry name" value="FAD_binding_5"/>
    <property type="match status" value="1"/>
</dbReference>
<dbReference type="InterPro" id="IPR016166">
    <property type="entry name" value="FAD-bd_PCMH"/>
</dbReference>
<dbReference type="SUPFAM" id="SSF47741">
    <property type="entry name" value="CO dehydrogenase ISP C-domain like"/>
    <property type="match status" value="1"/>
</dbReference>
<keyword evidence="4" id="KW-0560">Oxidoreductase</keyword>
<dbReference type="Pfam" id="PF01799">
    <property type="entry name" value="Fer2_2"/>
    <property type="match status" value="1"/>
</dbReference>
<dbReference type="PANTHER" id="PTHR45444:SF3">
    <property type="entry name" value="XANTHINE DEHYDROGENASE"/>
    <property type="match status" value="1"/>
</dbReference>
<keyword evidence="3" id="KW-0274">FAD</keyword>
<dbReference type="Gene3D" id="1.10.150.120">
    <property type="entry name" value="[2Fe-2S]-binding domain"/>
    <property type="match status" value="1"/>
</dbReference>
<evidence type="ECO:0000256" key="1">
    <source>
        <dbReference type="ARBA" id="ARBA00022630"/>
    </source>
</evidence>
<dbReference type="GO" id="GO:0016491">
    <property type="term" value="F:oxidoreductase activity"/>
    <property type="evidence" value="ECO:0007669"/>
    <property type="project" value="UniProtKB-KW"/>
</dbReference>
<dbReference type="GO" id="GO:0051537">
    <property type="term" value="F:2 iron, 2 sulfur cluster binding"/>
    <property type="evidence" value="ECO:0007669"/>
    <property type="project" value="InterPro"/>
</dbReference>
<dbReference type="Pfam" id="PF03450">
    <property type="entry name" value="CO_deh_flav_C"/>
    <property type="match status" value="1"/>
</dbReference>